<organism evidence="5 6">
    <name type="scientific">Pseudomonas fungipugnans</name>
    <dbReference type="NCBI Taxonomy" id="3024217"/>
    <lineage>
        <taxon>Bacteria</taxon>
        <taxon>Pseudomonadati</taxon>
        <taxon>Pseudomonadota</taxon>
        <taxon>Gammaproteobacteria</taxon>
        <taxon>Pseudomonadales</taxon>
        <taxon>Pseudomonadaceae</taxon>
        <taxon>Pseudomonas</taxon>
    </lineage>
</organism>
<gene>
    <name evidence="5" type="ORF">POF45_06410</name>
</gene>
<dbReference type="Gene3D" id="3.40.190.10">
    <property type="entry name" value="Periplasmic binding protein-like II"/>
    <property type="match status" value="2"/>
</dbReference>
<feature type="signal peptide" evidence="3">
    <location>
        <begin position="1"/>
        <end position="26"/>
    </location>
</feature>
<feature type="domain" description="Solute-binding protein family 3/N-terminal" evidence="4">
    <location>
        <begin position="38"/>
        <end position="259"/>
    </location>
</feature>
<comment type="caution">
    <text evidence="5">The sequence shown here is derived from an EMBL/GenBank/DDBJ whole genome shotgun (WGS) entry which is preliminary data.</text>
</comment>
<evidence type="ECO:0000256" key="2">
    <source>
        <dbReference type="ARBA" id="ARBA00022729"/>
    </source>
</evidence>
<dbReference type="RefSeq" id="WP_282315368.1">
    <property type="nucleotide sequence ID" value="NZ_JARBWL010000001.1"/>
</dbReference>
<name>A0ABT6QJK7_9PSED</name>
<proteinExistence type="inferred from homology"/>
<sequence>MKTSTGIRFVLSFFALVVLGTDMACAEDSLANLRKLGEIRIANTQSSPPWSYIDDQNKPTGYDIAIAEEVAKRIGVPKVVFIADSFANFVEGLKADKYDLVMNDLTPTPERALQVDFSDPYGVEEFRIFLLDKNTDIHERGDLAGKSAGVVAGSSNESWSRKQLVESDIRTYENGGLAFDDLANGRIDVVISSWFSGEKYRLANQLPIKAVGAPLTFQLSAAAMPKGHESLKVAVNKAIAEMIADGTIDAYTRKFIGPDYPMTADIKKAQAGE</sequence>
<accession>A0ABT6QJK7</accession>
<reference evidence="5 6" key="1">
    <citation type="submission" date="2023-02" db="EMBL/GenBank/DDBJ databases">
        <title>Pseudomonas chrutzelriedensis sp. nov., a potently antifungal strain isolated from moss.</title>
        <authorList>
            <person name="Schnyder A."/>
            <person name="Kalawong R."/>
            <person name="Eberl L."/>
            <person name="Agnoli K."/>
        </authorList>
    </citation>
    <scope>NUCLEOTIDE SEQUENCE [LARGE SCALE GENOMIC DNA]</scope>
    <source>
        <strain evidence="5 6">681</strain>
    </source>
</reference>
<comment type="similarity">
    <text evidence="1">Belongs to the bacterial solute-binding protein 3 family.</text>
</comment>
<dbReference type="EMBL" id="JARBWL010000001">
    <property type="protein sequence ID" value="MDI2591065.1"/>
    <property type="molecule type" value="Genomic_DNA"/>
</dbReference>
<evidence type="ECO:0000313" key="6">
    <source>
        <dbReference type="Proteomes" id="UP001159100"/>
    </source>
</evidence>
<evidence type="ECO:0000256" key="3">
    <source>
        <dbReference type="SAM" id="SignalP"/>
    </source>
</evidence>
<dbReference type="SMART" id="SM00062">
    <property type="entry name" value="PBPb"/>
    <property type="match status" value="1"/>
</dbReference>
<keyword evidence="2 3" id="KW-0732">Signal</keyword>
<dbReference type="PANTHER" id="PTHR35936:SF19">
    <property type="entry name" value="AMINO-ACID-BINDING PROTEIN YXEM-RELATED"/>
    <property type="match status" value="1"/>
</dbReference>
<keyword evidence="6" id="KW-1185">Reference proteome</keyword>
<feature type="chain" id="PRO_5045172214" evidence="3">
    <location>
        <begin position="27"/>
        <end position="273"/>
    </location>
</feature>
<dbReference type="Pfam" id="PF00497">
    <property type="entry name" value="SBP_bac_3"/>
    <property type="match status" value="1"/>
</dbReference>
<dbReference type="PANTHER" id="PTHR35936">
    <property type="entry name" value="MEMBRANE-BOUND LYTIC MUREIN TRANSGLYCOSYLASE F"/>
    <property type="match status" value="1"/>
</dbReference>
<evidence type="ECO:0000256" key="1">
    <source>
        <dbReference type="ARBA" id="ARBA00010333"/>
    </source>
</evidence>
<dbReference type="Proteomes" id="UP001159100">
    <property type="component" value="Unassembled WGS sequence"/>
</dbReference>
<dbReference type="SUPFAM" id="SSF53850">
    <property type="entry name" value="Periplasmic binding protein-like II"/>
    <property type="match status" value="1"/>
</dbReference>
<evidence type="ECO:0000259" key="4">
    <source>
        <dbReference type="SMART" id="SM00062"/>
    </source>
</evidence>
<dbReference type="InterPro" id="IPR001638">
    <property type="entry name" value="Solute-binding_3/MltF_N"/>
</dbReference>
<protein>
    <submittedName>
        <fullName evidence="5">Transporter substrate-binding domain-containing protein</fullName>
    </submittedName>
</protein>
<evidence type="ECO:0000313" key="5">
    <source>
        <dbReference type="EMBL" id="MDI2591065.1"/>
    </source>
</evidence>